<dbReference type="Pfam" id="PF01636">
    <property type="entry name" value="APH"/>
    <property type="match status" value="1"/>
</dbReference>
<protein>
    <submittedName>
        <fullName evidence="2">Phosphotransferase</fullName>
    </submittedName>
</protein>
<dbReference type="Proteomes" id="UP000503540">
    <property type="component" value="Chromosome"/>
</dbReference>
<dbReference type="PANTHER" id="PTHR21310">
    <property type="entry name" value="AMINOGLYCOSIDE PHOSPHOTRANSFERASE-RELATED-RELATED"/>
    <property type="match status" value="1"/>
</dbReference>
<evidence type="ECO:0000313" key="2">
    <source>
        <dbReference type="EMBL" id="QIS12970.1"/>
    </source>
</evidence>
<evidence type="ECO:0000259" key="1">
    <source>
        <dbReference type="Pfam" id="PF01636"/>
    </source>
</evidence>
<dbReference type="KEGG" id="nah:F5544_25580"/>
<dbReference type="SUPFAM" id="SSF56112">
    <property type="entry name" value="Protein kinase-like (PK-like)"/>
    <property type="match status" value="1"/>
</dbReference>
<sequence>MLDQAVAQELVEQVSPGQTLCEIVPRTGGDLSPVYEIRCTGPLPAFIVKAYAPRWRWRLAKEVHVYRLLASRGVTSVPSVLYVDREHARLALTLAAGQPFSEIGREFGDTATYAVYRQLGAVLSAIHAIEQDGYGYLTDRILDPVATNTEYMTRQFDKKLAEFSGDARIRHRMRQYVDERAGVFAACDSPRLCHNDVHEGNMLVVDGPDGPALTGLIDVENATAADPLMDLAKADYYAMHRDPVKWSGLLAGYGPLPADWAARVAVYRLYHALELWDWFASIGKTEHLAGIAADIEQMLDHGWDSDAERCGEVRSMMGSQQSHG</sequence>
<dbReference type="GO" id="GO:0016740">
    <property type="term" value="F:transferase activity"/>
    <property type="evidence" value="ECO:0007669"/>
    <property type="project" value="UniProtKB-KW"/>
</dbReference>
<dbReference type="InterPro" id="IPR011009">
    <property type="entry name" value="Kinase-like_dom_sf"/>
</dbReference>
<dbReference type="AlphaFoldDB" id="A0A6G9YII2"/>
<evidence type="ECO:0000313" key="3">
    <source>
        <dbReference type="Proteomes" id="UP000503540"/>
    </source>
</evidence>
<keyword evidence="3" id="KW-1185">Reference proteome</keyword>
<accession>A0A6G9YII2</accession>
<name>A0A6G9YII2_9NOCA</name>
<keyword evidence="2" id="KW-0808">Transferase</keyword>
<reference evidence="2 3" key="1">
    <citation type="journal article" date="2019" name="ACS Chem. Biol.">
        <title>Identification and Mobilization of a Cryptic Antibiotic Biosynthesis Gene Locus from a Human-Pathogenic Nocardia Isolate.</title>
        <authorList>
            <person name="Herisse M."/>
            <person name="Ishida K."/>
            <person name="Porter J.L."/>
            <person name="Howden B."/>
            <person name="Hertweck C."/>
            <person name="Stinear T.P."/>
            <person name="Pidot S.J."/>
        </authorList>
    </citation>
    <scope>NUCLEOTIDE SEQUENCE [LARGE SCALE GENOMIC DNA]</scope>
    <source>
        <strain evidence="2 3">AUSMDU00012717</strain>
    </source>
</reference>
<feature type="domain" description="Aminoglycoside phosphotransferase" evidence="1">
    <location>
        <begin position="26"/>
        <end position="260"/>
    </location>
</feature>
<organism evidence="2 3">
    <name type="scientific">Nocardia arthritidis</name>
    <dbReference type="NCBI Taxonomy" id="228602"/>
    <lineage>
        <taxon>Bacteria</taxon>
        <taxon>Bacillati</taxon>
        <taxon>Actinomycetota</taxon>
        <taxon>Actinomycetes</taxon>
        <taxon>Mycobacteriales</taxon>
        <taxon>Nocardiaceae</taxon>
        <taxon>Nocardia</taxon>
    </lineage>
</organism>
<gene>
    <name evidence="2" type="ORF">F5544_25580</name>
</gene>
<dbReference type="Gene3D" id="3.90.1200.10">
    <property type="match status" value="1"/>
</dbReference>
<dbReference type="EMBL" id="CP046172">
    <property type="protein sequence ID" value="QIS12970.1"/>
    <property type="molecule type" value="Genomic_DNA"/>
</dbReference>
<proteinExistence type="predicted"/>
<dbReference type="InterPro" id="IPR002575">
    <property type="entry name" value="Aminoglycoside_PTrfase"/>
</dbReference>
<dbReference type="RefSeq" id="WP_167475578.1">
    <property type="nucleotide sequence ID" value="NZ_CP046172.1"/>
</dbReference>
<dbReference type="InterPro" id="IPR051678">
    <property type="entry name" value="AGP_Transferase"/>
</dbReference>